<dbReference type="EMBL" id="JAVHJM010000008">
    <property type="protein sequence ID" value="KAK6508146.1"/>
    <property type="molecule type" value="Genomic_DNA"/>
</dbReference>
<dbReference type="Proteomes" id="UP001307849">
    <property type="component" value="Unassembled WGS sequence"/>
</dbReference>
<proteinExistence type="predicted"/>
<sequence>MPRLGAIGTKRFLTNLEATPPAEWVVVAPTGALLGHSAGKPPVYGSSIAPIKSVSMVHNSHKDCPIFLCHEVQFNCTCKMWYAEEREQCFSDNAYAISIL</sequence>
<accession>A0AAN8NR39</accession>
<evidence type="ECO:0000313" key="1">
    <source>
        <dbReference type="EMBL" id="KAK6508146.1"/>
    </source>
</evidence>
<comment type="caution">
    <text evidence="1">The sequence shown here is derived from an EMBL/GenBank/DDBJ whole genome shotgun (WGS) entry which is preliminary data.</text>
</comment>
<name>A0AAN8NR39_9PEZI</name>
<organism evidence="1 2">
    <name type="scientific">Arthrobotrys conoides</name>
    <dbReference type="NCBI Taxonomy" id="74498"/>
    <lineage>
        <taxon>Eukaryota</taxon>
        <taxon>Fungi</taxon>
        <taxon>Dikarya</taxon>
        <taxon>Ascomycota</taxon>
        <taxon>Pezizomycotina</taxon>
        <taxon>Orbiliomycetes</taxon>
        <taxon>Orbiliales</taxon>
        <taxon>Orbiliaceae</taxon>
        <taxon>Arthrobotrys</taxon>
    </lineage>
</organism>
<dbReference type="AlphaFoldDB" id="A0AAN8NR39"/>
<keyword evidence="2" id="KW-1185">Reference proteome</keyword>
<reference evidence="1 2" key="1">
    <citation type="submission" date="2019-10" db="EMBL/GenBank/DDBJ databases">
        <authorList>
            <person name="Palmer J.M."/>
        </authorList>
    </citation>
    <scope>NUCLEOTIDE SEQUENCE [LARGE SCALE GENOMIC DNA]</scope>
    <source>
        <strain evidence="1 2">TWF506</strain>
    </source>
</reference>
<gene>
    <name evidence="1" type="ORF">TWF506_010248</name>
</gene>
<evidence type="ECO:0000313" key="2">
    <source>
        <dbReference type="Proteomes" id="UP001307849"/>
    </source>
</evidence>
<protein>
    <submittedName>
        <fullName evidence="1">Uncharacterized protein</fullName>
    </submittedName>
</protein>